<dbReference type="GeneID" id="72478738"/>
<keyword evidence="3" id="KW-1185">Reference proteome</keyword>
<reference evidence="2 3" key="1">
    <citation type="submission" date="2017-08" db="EMBL/GenBank/DDBJ databases">
        <title>Comparative genomics of non-oral Prevotella species.</title>
        <authorList>
            <person name="Accetto T."/>
            <person name="Nograsek B."/>
            <person name="Avgustin G."/>
        </authorList>
    </citation>
    <scope>NUCLEOTIDE SEQUENCE [LARGE SCALE GENOMIC DNA]</scope>
    <source>
        <strain evidence="2 3">TC1-1</strain>
    </source>
</reference>
<dbReference type="Pfam" id="PF13672">
    <property type="entry name" value="PP2C_2"/>
    <property type="match status" value="1"/>
</dbReference>
<feature type="domain" description="PPM-type phosphatase" evidence="1">
    <location>
        <begin position="2"/>
        <end position="190"/>
    </location>
</feature>
<dbReference type="SUPFAM" id="SSF81606">
    <property type="entry name" value="PP2C-like"/>
    <property type="match status" value="1"/>
</dbReference>
<accession>A0ABX4EJY3</accession>
<proteinExistence type="predicted"/>
<comment type="caution">
    <text evidence="2">The sequence shown here is derived from an EMBL/GenBank/DDBJ whole genome shotgun (WGS) entry which is preliminary data.</text>
</comment>
<dbReference type="EMBL" id="NPJF01000030">
    <property type="protein sequence ID" value="OYP55266.1"/>
    <property type="molecule type" value="Genomic_DNA"/>
</dbReference>
<evidence type="ECO:0000259" key="1">
    <source>
        <dbReference type="PROSITE" id="PS51746"/>
    </source>
</evidence>
<evidence type="ECO:0000313" key="3">
    <source>
        <dbReference type="Proteomes" id="UP000216189"/>
    </source>
</evidence>
<dbReference type="InterPro" id="IPR036457">
    <property type="entry name" value="PPM-type-like_dom_sf"/>
</dbReference>
<dbReference type="InterPro" id="IPR001932">
    <property type="entry name" value="PPM-type_phosphatase-like_dom"/>
</dbReference>
<dbReference type="Gene3D" id="3.60.40.10">
    <property type="entry name" value="PPM-type phosphatase domain"/>
    <property type="match status" value="1"/>
</dbReference>
<gene>
    <name evidence="2" type="ORF">CIK91_07045</name>
</gene>
<evidence type="ECO:0000313" key="2">
    <source>
        <dbReference type="EMBL" id="OYP55266.1"/>
    </source>
</evidence>
<name>A0ABX4EJY3_SEGBR</name>
<dbReference type="Proteomes" id="UP000216189">
    <property type="component" value="Unassembled WGS sequence"/>
</dbReference>
<dbReference type="RefSeq" id="WP_094448467.1">
    <property type="nucleotide sequence ID" value="NZ_CP091797.1"/>
</dbReference>
<dbReference type="PROSITE" id="PS51746">
    <property type="entry name" value="PPM_2"/>
    <property type="match status" value="1"/>
</dbReference>
<protein>
    <recommendedName>
        <fullName evidence="1">PPM-type phosphatase domain-containing protein</fullName>
    </recommendedName>
</protein>
<organism evidence="2 3">
    <name type="scientific">Segatella bryantii</name>
    <name type="common">Prevotella bryantii</name>
    <dbReference type="NCBI Taxonomy" id="77095"/>
    <lineage>
        <taxon>Bacteria</taxon>
        <taxon>Pseudomonadati</taxon>
        <taxon>Bacteroidota</taxon>
        <taxon>Bacteroidia</taxon>
        <taxon>Bacteroidales</taxon>
        <taxon>Prevotellaceae</taxon>
        <taxon>Segatella</taxon>
    </lineage>
</organism>
<sequence length="190" mass="20870">MEISHSTRSGQNKSNEDRYRIREEKAGTVIVLADGMGGRSNGATAAAIVSDIICDYNWIFSNIQVSCNDAFAQADKAIAKKSEELRAKMGCAVGCLVIVKNTIFYSGLGDIRLYAQTKTGKQLLMSKDDVLTGKNGQTYLTRSIRGRGLRYPISVITLSTKDILTCSLCTDGYYNNDQNDDATIIEIQFK</sequence>